<evidence type="ECO:0008006" key="4">
    <source>
        <dbReference type="Google" id="ProtNLM"/>
    </source>
</evidence>
<name>X0UFN4_9ZZZZ</name>
<dbReference type="InterPro" id="IPR036291">
    <property type="entry name" value="NAD(P)-bd_dom_sf"/>
</dbReference>
<reference evidence="3" key="1">
    <citation type="journal article" date="2014" name="Front. Microbiol.">
        <title>High frequency of phylogenetically diverse reductive dehalogenase-homologous genes in deep subseafloor sedimentary metagenomes.</title>
        <authorList>
            <person name="Kawai M."/>
            <person name="Futagami T."/>
            <person name="Toyoda A."/>
            <person name="Takaki Y."/>
            <person name="Nishi S."/>
            <person name="Hori S."/>
            <person name="Arai W."/>
            <person name="Tsubouchi T."/>
            <person name="Morono Y."/>
            <person name="Uchiyama I."/>
            <person name="Ito T."/>
            <person name="Fujiyama A."/>
            <person name="Inagaki F."/>
            <person name="Takami H."/>
        </authorList>
    </citation>
    <scope>NUCLEOTIDE SEQUENCE</scope>
    <source>
        <strain evidence="3">Expedition CK06-06</strain>
    </source>
</reference>
<evidence type="ECO:0000313" key="3">
    <source>
        <dbReference type="EMBL" id="GAF99217.1"/>
    </source>
</evidence>
<dbReference type="Gene3D" id="3.40.50.720">
    <property type="entry name" value="NAD(P)-binding Rossmann-like Domain"/>
    <property type="match status" value="1"/>
</dbReference>
<organism evidence="3">
    <name type="scientific">marine sediment metagenome</name>
    <dbReference type="NCBI Taxonomy" id="412755"/>
    <lineage>
        <taxon>unclassified sequences</taxon>
        <taxon>metagenomes</taxon>
        <taxon>ecological metagenomes</taxon>
    </lineage>
</organism>
<gene>
    <name evidence="3" type="ORF">S01H1_20310</name>
</gene>
<dbReference type="PANTHER" id="PTHR24320:SF148">
    <property type="entry name" value="NAD(P)-BINDING ROSSMANN-FOLD SUPERFAMILY PROTEIN"/>
    <property type="match status" value="1"/>
</dbReference>
<evidence type="ECO:0000256" key="1">
    <source>
        <dbReference type="ARBA" id="ARBA00006484"/>
    </source>
</evidence>
<proteinExistence type="inferred from homology"/>
<comment type="similarity">
    <text evidence="1">Belongs to the short-chain dehydrogenases/reductases (SDR) family.</text>
</comment>
<dbReference type="Pfam" id="PF13561">
    <property type="entry name" value="adh_short_C2"/>
    <property type="match status" value="1"/>
</dbReference>
<dbReference type="SUPFAM" id="SSF51735">
    <property type="entry name" value="NAD(P)-binding Rossmann-fold domains"/>
    <property type="match status" value="1"/>
</dbReference>
<protein>
    <recommendedName>
        <fullName evidence="4">Short-chain dehydrogenase/reductase SDR</fullName>
    </recommendedName>
</protein>
<comment type="caution">
    <text evidence="3">The sequence shown here is derived from an EMBL/GenBank/DDBJ whole genome shotgun (WGS) entry which is preliminary data.</text>
</comment>
<dbReference type="EMBL" id="BARS01011092">
    <property type="protein sequence ID" value="GAF99217.1"/>
    <property type="molecule type" value="Genomic_DNA"/>
</dbReference>
<keyword evidence="2" id="KW-0560">Oxidoreductase</keyword>
<accession>X0UFN4</accession>
<dbReference type="AlphaFoldDB" id="X0UFN4"/>
<dbReference type="InterPro" id="IPR002347">
    <property type="entry name" value="SDR_fam"/>
</dbReference>
<dbReference type="PANTHER" id="PTHR24320">
    <property type="entry name" value="RETINOL DEHYDROGENASE"/>
    <property type="match status" value="1"/>
</dbReference>
<dbReference type="GO" id="GO:0016491">
    <property type="term" value="F:oxidoreductase activity"/>
    <property type="evidence" value="ECO:0007669"/>
    <property type="project" value="UniProtKB-KW"/>
</dbReference>
<evidence type="ECO:0000256" key="2">
    <source>
        <dbReference type="ARBA" id="ARBA00023002"/>
    </source>
</evidence>
<sequence>HIIENELNSRVHFVSLDLADLNSVTSAVENLGTLFPDRKIDVFIANAGIWPKKYSNSIQGYEIAFATNVLGHHALIRNLQNRSKINTDSRIVMLTGDIYILADNCTPNFLYKSIKGRQEAYSRSKLGNLWWVHEWNKRNKGIEVYAVHPGIVDSNLTIKSGRVGNLIKKKFLLSIEDGSQMSLFCATQPYLKSGGYYHNTMGHMKLRKDDPASDDSKASAFWELLEELVKEYILPKE</sequence>
<feature type="non-terminal residue" evidence="3">
    <location>
        <position position="1"/>
    </location>
</feature>